<name>A0A7E4VLG9_PANRE</name>
<dbReference type="Pfam" id="PF17309">
    <property type="entry name" value="DUF5356"/>
    <property type="match status" value="1"/>
</dbReference>
<dbReference type="InterPro" id="IPR020149">
    <property type="entry name" value="Uncharacterised_C02F5.10"/>
</dbReference>
<feature type="region of interest" description="Disordered" evidence="1">
    <location>
        <begin position="1"/>
        <end position="135"/>
    </location>
</feature>
<evidence type="ECO:0000313" key="2">
    <source>
        <dbReference type="Proteomes" id="UP000492821"/>
    </source>
</evidence>
<dbReference type="Proteomes" id="UP000492821">
    <property type="component" value="Unassembled WGS sequence"/>
</dbReference>
<reference evidence="2" key="1">
    <citation type="journal article" date="2013" name="Genetics">
        <title>The draft genome and transcriptome of Panagrellus redivivus are shaped by the harsh demands of a free-living lifestyle.</title>
        <authorList>
            <person name="Srinivasan J."/>
            <person name="Dillman A.R."/>
            <person name="Macchietto M.G."/>
            <person name="Heikkinen L."/>
            <person name="Lakso M."/>
            <person name="Fracchia K.M."/>
            <person name="Antoshechkin I."/>
            <person name="Mortazavi A."/>
            <person name="Wong G."/>
            <person name="Sternberg P.W."/>
        </authorList>
    </citation>
    <scope>NUCLEOTIDE SEQUENCE [LARGE SCALE GENOMIC DNA]</scope>
    <source>
        <strain evidence="2">MT8872</strain>
    </source>
</reference>
<feature type="compositionally biased region" description="Basic residues" evidence="1">
    <location>
        <begin position="83"/>
        <end position="112"/>
    </location>
</feature>
<protein>
    <submittedName>
        <fullName evidence="3">Uncharacterized protein</fullName>
    </submittedName>
</protein>
<keyword evidence="2" id="KW-1185">Reference proteome</keyword>
<evidence type="ECO:0000256" key="1">
    <source>
        <dbReference type="SAM" id="MobiDB-lite"/>
    </source>
</evidence>
<feature type="compositionally biased region" description="Basic residues" evidence="1">
    <location>
        <begin position="54"/>
        <end position="69"/>
    </location>
</feature>
<evidence type="ECO:0000313" key="3">
    <source>
        <dbReference type="WBParaSite" id="Pan_g22631.t1"/>
    </source>
</evidence>
<dbReference type="WBParaSite" id="Pan_g22631.t1">
    <property type="protein sequence ID" value="Pan_g22631.t1"/>
    <property type="gene ID" value="Pan_g22631"/>
</dbReference>
<dbReference type="AlphaFoldDB" id="A0A7E4VLG9"/>
<sequence>MSKNSPHNSLEEKVFDEIVDEKNDKPPPEKKKDSSEKSKKSTESQAKSPDSGGSKKKKSSKKPKSKGKVKNPDDSNSKDSNSSKKKKKSGSGSKGKKKRNRPKGKGKSKSKPKKEPTSEPISDEFEGESLGECSEKEWEGAEAAYNPTLINLKKKQNRVTVFAATKKIDKKKAPGDPDKEPSQVLVAVGSEALPGPVAPLKPDDHADMIGKLVAGVVRKYLEGKADDDVKVEIKLTCGDGTVTPVLP</sequence>
<accession>A0A7E4VLG9</accession>
<feature type="compositionally biased region" description="Basic and acidic residues" evidence="1">
    <location>
        <begin position="9"/>
        <end position="42"/>
    </location>
</feature>
<organism evidence="2 3">
    <name type="scientific">Panagrellus redivivus</name>
    <name type="common">Microworm</name>
    <dbReference type="NCBI Taxonomy" id="6233"/>
    <lineage>
        <taxon>Eukaryota</taxon>
        <taxon>Metazoa</taxon>
        <taxon>Ecdysozoa</taxon>
        <taxon>Nematoda</taxon>
        <taxon>Chromadorea</taxon>
        <taxon>Rhabditida</taxon>
        <taxon>Tylenchina</taxon>
        <taxon>Panagrolaimomorpha</taxon>
        <taxon>Panagrolaimoidea</taxon>
        <taxon>Panagrolaimidae</taxon>
        <taxon>Panagrellus</taxon>
    </lineage>
</organism>
<proteinExistence type="predicted"/>
<reference evidence="3" key="2">
    <citation type="submission" date="2020-10" db="UniProtKB">
        <authorList>
            <consortium name="WormBaseParasite"/>
        </authorList>
    </citation>
    <scope>IDENTIFICATION</scope>
</reference>